<name>A0A4Y7Q8I9_9AGAM</name>
<dbReference type="STRING" id="50990.A0A4Y7Q8I9"/>
<dbReference type="AlphaFoldDB" id="A0A4Y7Q8I9"/>
<dbReference type="SUPFAM" id="SSF89009">
    <property type="entry name" value="GAT-like domain"/>
    <property type="match status" value="1"/>
</dbReference>
<dbReference type="GO" id="GO:0048268">
    <property type="term" value="P:clathrin coat assembly"/>
    <property type="evidence" value="ECO:0007669"/>
    <property type="project" value="InterPro"/>
</dbReference>
<dbReference type="Pfam" id="PF07651">
    <property type="entry name" value="ANTH"/>
    <property type="match status" value="1"/>
</dbReference>
<organism evidence="3 4">
    <name type="scientific">Rickenella mellea</name>
    <dbReference type="NCBI Taxonomy" id="50990"/>
    <lineage>
        <taxon>Eukaryota</taxon>
        <taxon>Fungi</taxon>
        <taxon>Dikarya</taxon>
        <taxon>Basidiomycota</taxon>
        <taxon>Agaricomycotina</taxon>
        <taxon>Agaricomycetes</taxon>
        <taxon>Hymenochaetales</taxon>
        <taxon>Rickenellaceae</taxon>
        <taxon>Rickenella</taxon>
    </lineage>
</organism>
<gene>
    <name evidence="3" type="ORF">BD410DRAFT_130677</name>
</gene>
<dbReference type="Proteomes" id="UP000294933">
    <property type="component" value="Unassembled WGS sequence"/>
</dbReference>
<dbReference type="Gene3D" id="1.20.58.150">
    <property type="entry name" value="ANTH domain"/>
    <property type="match status" value="1"/>
</dbReference>
<dbReference type="InterPro" id="IPR011417">
    <property type="entry name" value="ANTH_dom"/>
</dbReference>
<dbReference type="VEuPathDB" id="FungiDB:BD410DRAFT_130677"/>
<dbReference type="GO" id="GO:0030136">
    <property type="term" value="C:clathrin-coated vesicle"/>
    <property type="evidence" value="ECO:0007669"/>
    <property type="project" value="InterPro"/>
</dbReference>
<feature type="domain" description="AP180 N-terminal homology (ANTH)" evidence="2">
    <location>
        <begin position="1"/>
        <end position="59"/>
    </location>
</feature>
<dbReference type="GO" id="GO:0030276">
    <property type="term" value="F:clathrin binding"/>
    <property type="evidence" value="ECO:0007669"/>
    <property type="project" value="InterPro"/>
</dbReference>
<evidence type="ECO:0000313" key="4">
    <source>
        <dbReference type="Proteomes" id="UP000294933"/>
    </source>
</evidence>
<evidence type="ECO:0000259" key="2">
    <source>
        <dbReference type="Pfam" id="PF07651"/>
    </source>
</evidence>
<dbReference type="InterPro" id="IPR014712">
    <property type="entry name" value="ANTH_dom_sf"/>
</dbReference>
<accession>A0A4Y7Q8I9</accession>
<evidence type="ECO:0000313" key="3">
    <source>
        <dbReference type="EMBL" id="TDL23973.1"/>
    </source>
</evidence>
<sequence>MSHADAKSALALYRLFCKQTERAMEYLGIAKSLQYLLNVSIPNLKHAPVSLVGSLVEYLIDPNFEQNRLEYKANKAAADGNTAELFQPSTNYILKLCILLDQTLFCTQDEYVNTVASSAPASSSSSPPQAPNSPRTPPETKGETNQALVAFFPQSKRISPICSTHNLAAVRQRTSNKELRIALSPRGSPRWR</sequence>
<feature type="compositionally biased region" description="Pro residues" evidence="1">
    <location>
        <begin position="128"/>
        <end position="137"/>
    </location>
</feature>
<reference evidence="3 4" key="1">
    <citation type="submission" date="2018-06" db="EMBL/GenBank/DDBJ databases">
        <title>A transcriptomic atlas of mushroom development highlights an independent origin of complex multicellularity.</title>
        <authorList>
            <consortium name="DOE Joint Genome Institute"/>
            <person name="Krizsan K."/>
            <person name="Almasi E."/>
            <person name="Merenyi Z."/>
            <person name="Sahu N."/>
            <person name="Viragh M."/>
            <person name="Koszo T."/>
            <person name="Mondo S."/>
            <person name="Kiss B."/>
            <person name="Balint B."/>
            <person name="Kues U."/>
            <person name="Barry K."/>
            <person name="Hegedus J.C."/>
            <person name="Henrissat B."/>
            <person name="Johnson J."/>
            <person name="Lipzen A."/>
            <person name="Ohm R."/>
            <person name="Nagy I."/>
            <person name="Pangilinan J."/>
            <person name="Yan J."/>
            <person name="Xiong Y."/>
            <person name="Grigoriev I.V."/>
            <person name="Hibbett D.S."/>
            <person name="Nagy L.G."/>
        </authorList>
    </citation>
    <scope>NUCLEOTIDE SEQUENCE [LARGE SCALE GENOMIC DNA]</scope>
    <source>
        <strain evidence="3 4">SZMC22713</strain>
    </source>
</reference>
<evidence type="ECO:0000256" key="1">
    <source>
        <dbReference type="SAM" id="MobiDB-lite"/>
    </source>
</evidence>
<dbReference type="GO" id="GO:0005545">
    <property type="term" value="F:1-phosphatidylinositol binding"/>
    <property type="evidence" value="ECO:0007669"/>
    <property type="project" value="InterPro"/>
</dbReference>
<protein>
    <recommendedName>
        <fullName evidence="2">AP180 N-terminal homology (ANTH) domain-containing protein</fullName>
    </recommendedName>
</protein>
<proteinExistence type="predicted"/>
<dbReference type="OrthoDB" id="44015at2759"/>
<dbReference type="EMBL" id="ML170168">
    <property type="protein sequence ID" value="TDL23973.1"/>
    <property type="molecule type" value="Genomic_DNA"/>
</dbReference>
<feature type="region of interest" description="Disordered" evidence="1">
    <location>
        <begin position="117"/>
        <end position="143"/>
    </location>
</feature>
<feature type="compositionally biased region" description="Low complexity" evidence="1">
    <location>
        <begin position="117"/>
        <end position="127"/>
    </location>
</feature>
<keyword evidence="4" id="KW-1185">Reference proteome</keyword>